<gene>
    <name evidence="1" type="ORF">X797_005591</name>
</gene>
<evidence type="ECO:0000313" key="1">
    <source>
        <dbReference type="EMBL" id="EXV01495.1"/>
    </source>
</evidence>
<organism evidence="1 2">
    <name type="scientific">Metarhizium robertsii</name>
    <dbReference type="NCBI Taxonomy" id="568076"/>
    <lineage>
        <taxon>Eukaryota</taxon>
        <taxon>Fungi</taxon>
        <taxon>Dikarya</taxon>
        <taxon>Ascomycota</taxon>
        <taxon>Pezizomycotina</taxon>
        <taxon>Sordariomycetes</taxon>
        <taxon>Hypocreomycetidae</taxon>
        <taxon>Hypocreales</taxon>
        <taxon>Clavicipitaceae</taxon>
        <taxon>Metarhizium</taxon>
    </lineage>
</organism>
<protein>
    <submittedName>
        <fullName evidence="1">Uncharacterized protein</fullName>
    </submittedName>
</protein>
<accession>A0A014NGD9</accession>
<dbReference type="EMBL" id="JELW01000008">
    <property type="protein sequence ID" value="EXV01495.1"/>
    <property type="molecule type" value="Genomic_DNA"/>
</dbReference>
<evidence type="ECO:0000313" key="2">
    <source>
        <dbReference type="Proteomes" id="UP000030151"/>
    </source>
</evidence>
<proteinExistence type="predicted"/>
<reference evidence="1 2" key="1">
    <citation type="submission" date="2014-02" db="EMBL/GenBank/DDBJ databases">
        <title>The genome sequence of the entomopathogenic fungus Metarhizium robertsii ARSEF 2575.</title>
        <authorList>
            <person name="Giuliano Garisto Donzelli B."/>
            <person name="Roe B.A."/>
            <person name="Macmil S.L."/>
            <person name="Krasnoff S.B."/>
            <person name="Gibson D.M."/>
        </authorList>
    </citation>
    <scope>NUCLEOTIDE SEQUENCE [LARGE SCALE GENOMIC DNA]</scope>
    <source>
        <strain evidence="1 2">ARSEF 2575</strain>
    </source>
</reference>
<comment type="caution">
    <text evidence="1">The sequence shown here is derived from an EMBL/GenBank/DDBJ whole genome shotgun (WGS) entry which is preliminary data.</text>
</comment>
<name>A0A014NGD9_9HYPO</name>
<sequence>MAACEIGTMDVDMPTWAVLQGQCGFQNISWPAGGHHGQLQKKSETKLMPMPADSRLCRGWFFRARG</sequence>
<dbReference type="HOGENOM" id="CLU_2831713_0_0_1"/>
<dbReference type="Proteomes" id="UP000030151">
    <property type="component" value="Unassembled WGS sequence"/>
</dbReference>
<dbReference type="AlphaFoldDB" id="A0A014NGD9"/>